<keyword evidence="1" id="KW-0805">Transcription regulation</keyword>
<protein>
    <submittedName>
        <fullName evidence="6">Hcp transcriptional regulator hcpr (Crp/fnr family)</fullName>
    </submittedName>
</protein>
<evidence type="ECO:0000259" key="5">
    <source>
        <dbReference type="PROSITE" id="PS51063"/>
    </source>
</evidence>
<dbReference type="GO" id="GO:0003700">
    <property type="term" value="F:DNA-binding transcription factor activity"/>
    <property type="evidence" value="ECO:0007669"/>
    <property type="project" value="TreeGrafter"/>
</dbReference>
<keyword evidence="3" id="KW-0804">Transcription</keyword>
<dbReference type="CDD" id="cd00038">
    <property type="entry name" value="CAP_ED"/>
    <property type="match status" value="1"/>
</dbReference>
<accession>A0A0W8FL07</accession>
<feature type="domain" description="Cyclic nucleotide-binding" evidence="4">
    <location>
        <begin position="13"/>
        <end position="133"/>
    </location>
</feature>
<dbReference type="AlphaFoldDB" id="A0A0W8FL07"/>
<dbReference type="SUPFAM" id="SSF51206">
    <property type="entry name" value="cAMP-binding domain-like"/>
    <property type="match status" value="1"/>
</dbReference>
<dbReference type="InterPro" id="IPR036390">
    <property type="entry name" value="WH_DNA-bd_sf"/>
</dbReference>
<dbReference type="Pfam" id="PF13545">
    <property type="entry name" value="HTH_Crp_2"/>
    <property type="match status" value="1"/>
</dbReference>
<reference evidence="6" key="1">
    <citation type="journal article" date="2015" name="Proc. Natl. Acad. Sci. U.S.A.">
        <title>Networks of energetic and metabolic interactions define dynamics in microbial communities.</title>
        <authorList>
            <person name="Embree M."/>
            <person name="Liu J.K."/>
            <person name="Al-Bassam M.M."/>
            <person name="Zengler K."/>
        </authorList>
    </citation>
    <scope>NUCLEOTIDE SEQUENCE</scope>
</reference>
<dbReference type="PANTHER" id="PTHR24567">
    <property type="entry name" value="CRP FAMILY TRANSCRIPTIONAL REGULATORY PROTEIN"/>
    <property type="match status" value="1"/>
</dbReference>
<dbReference type="SMART" id="SM00100">
    <property type="entry name" value="cNMP"/>
    <property type="match status" value="1"/>
</dbReference>
<dbReference type="Gene3D" id="1.10.10.10">
    <property type="entry name" value="Winged helix-like DNA-binding domain superfamily/Winged helix DNA-binding domain"/>
    <property type="match status" value="1"/>
</dbReference>
<dbReference type="SUPFAM" id="SSF46785">
    <property type="entry name" value="Winged helix' DNA-binding domain"/>
    <property type="match status" value="1"/>
</dbReference>
<keyword evidence="2" id="KW-0238">DNA-binding</keyword>
<dbReference type="InterPro" id="IPR036388">
    <property type="entry name" value="WH-like_DNA-bd_sf"/>
</dbReference>
<evidence type="ECO:0000259" key="4">
    <source>
        <dbReference type="PROSITE" id="PS50042"/>
    </source>
</evidence>
<dbReference type="InterPro" id="IPR000595">
    <property type="entry name" value="cNMP-bd_dom"/>
</dbReference>
<proteinExistence type="predicted"/>
<gene>
    <name evidence="6" type="ORF">ASZ90_008634</name>
</gene>
<comment type="caution">
    <text evidence="6">The sequence shown here is derived from an EMBL/GenBank/DDBJ whole genome shotgun (WGS) entry which is preliminary data.</text>
</comment>
<dbReference type="Gene3D" id="2.60.120.10">
    <property type="entry name" value="Jelly Rolls"/>
    <property type="match status" value="1"/>
</dbReference>
<dbReference type="PROSITE" id="PS50042">
    <property type="entry name" value="CNMP_BINDING_3"/>
    <property type="match status" value="1"/>
</dbReference>
<dbReference type="GO" id="GO:0005829">
    <property type="term" value="C:cytosol"/>
    <property type="evidence" value="ECO:0007669"/>
    <property type="project" value="TreeGrafter"/>
</dbReference>
<dbReference type="InterPro" id="IPR050397">
    <property type="entry name" value="Env_Response_Regulators"/>
</dbReference>
<name>A0A0W8FL07_9ZZZZ</name>
<dbReference type="Pfam" id="PF00027">
    <property type="entry name" value="cNMP_binding"/>
    <property type="match status" value="1"/>
</dbReference>
<dbReference type="InterPro" id="IPR012318">
    <property type="entry name" value="HTH_CRP"/>
</dbReference>
<evidence type="ECO:0000256" key="1">
    <source>
        <dbReference type="ARBA" id="ARBA00023015"/>
    </source>
</evidence>
<dbReference type="InterPro" id="IPR014710">
    <property type="entry name" value="RmlC-like_jellyroll"/>
</dbReference>
<dbReference type="PROSITE" id="PS51063">
    <property type="entry name" value="HTH_CRP_2"/>
    <property type="match status" value="1"/>
</dbReference>
<dbReference type="InterPro" id="IPR018490">
    <property type="entry name" value="cNMP-bd_dom_sf"/>
</dbReference>
<evidence type="ECO:0000256" key="3">
    <source>
        <dbReference type="ARBA" id="ARBA00023163"/>
    </source>
</evidence>
<sequence length="229" mass="25484">MKKTRDILIRSQLFGGLPEEHITEIEKIAVDKNYNKGDVIFYDGDEGNGFYLVAAGSVSVYKLSPDGKEQILHIINEGDTIGAVPVFSGKSFPANARALSKTHLLFFDRKKFIRLITGKPDLTMNILALLAMRLREFTIQVENLSLKEIPGRLASYLLYLAQEQGNKDLIKLNISKVQLANLLGTGPESLSRALGSMKTKKLIEEKGVNIRLLNRSLLEELAERGKDSP</sequence>
<dbReference type="GO" id="GO:0003677">
    <property type="term" value="F:DNA binding"/>
    <property type="evidence" value="ECO:0007669"/>
    <property type="project" value="UniProtKB-KW"/>
</dbReference>
<evidence type="ECO:0000313" key="6">
    <source>
        <dbReference type="EMBL" id="KUG21610.1"/>
    </source>
</evidence>
<dbReference type="EMBL" id="LNQE01001040">
    <property type="protein sequence ID" value="KUG21610.1"/>
    <property type="molecule type" value="Genomic_DNA"/>
</dbReference>
<dbReference type="PANTHER" id="PTHR24567:SF68">
    <property type="entry name" value="DNA-BINDING TRANSCRIPTIONAL DUAL REGULATOR CRP"/>
    <property type="match status" value="1"/>
</dbReference>
<organism evidence="6">
    <name type="scientific">hydrocarbon metagenome</name>
    <dbReference type="NCBI Taxonomy" id="938273"/>
    <lineage>
        <taxon>unclassified sequences</taxon>
        <taxon>metagenomes</taxon>
        <taxon>ecological metagenomes</taxon>
    </lineage>
</organism>
<evidence type="ECO:0000256" key="2">
    <source>
        <dbReference type="ARBA" id="ARBA00023125"/>
    </source>
</evidence>
<feature type="domain" description="HTH crp-type" evidence="5">
    <location>
        <begin position="147"/>
        <end position="216"/>
    </location>
</feature>